<evidence type="ECO:0000256" key="1">
    <source>
        <dbReference type="SAM" id="Phobius"/>
    </source>
</evidence>
<accession>A0ABD5RPE0</accession>
<evidence type="ECO:0000313" key="2">
    <source>
        <dbReference type="EMBL" id="MFC5972363.1"/>
    </source>
</evidence>
<dbReference type="RefSeq" id="WP_247415580.1">
    <property type="nucleotide sequence ID" value="NZ_JALLGW010000001.1"/>
</dbReference>
<gene>
    <name evidence="2" type="ORF">ACFPYI_13565</name>
</gene>
<organism evidence="2 3">
    <name type="scientific">Halomarina salina</name>
    <dbReference type="NCBI Taxonomy" id="1872699"/>
    <lineage>
        <taxon>Archaea</taxon>
        <taxon>Methanobacteriati</taxon>
        <taxon>Methanobacteriota</taxon>
        <taxon>Stenosarchaea group</taxon>
        <taxon>Halobacteria</taxon>
        <taxon>Halobacteriales</taxon>
        <taxon>Natronomonadaceae</taxon>
        <taxon>Halomarina</taxon>
    </lineage>
</organism>
<sequence length="123" mass="13034">MEPVLVQAEGFIGSIINFVVSLLIGGLGIYVGARVLSNVDDYSRALVTALIGAIAWAVFSWVPLVGFLLAFVAYLAVVNWQYPGGWLRAAGIAFIAWLASLVVLWILTLLNILAFSALGVPGA</sequence>
<feature type="transmembrane region" description="Helical" evidence="1">
    <location>
        <begin position="12"/>
        <end position="33"/>
    </location>
</feature>
<comment type="caution">
    <text evidence="2">The sequence shown here is derived from an EMBL/GenBank/DDBJ whole genome shotgun (WGS) entry which is preliminary data.</text>
</comment>
<proteinExistence type="predicted"/>
<dbReference type="EMBL" id="JBHSQH010000001">
    <property type="protein sequence ID" value="MFC5972363.1"/>
    <property type="molecule type" value="Genomic_DNA"/>
</dbReference>
<reference evidence="2 3" key="1">
    <citation type="journal article" date="2019" name="Int. J. Syst. Evol. Microbiol.">
        <title>The Global Catalogue of Microorganisms (GCM) 10K type strain sequencing project: providing services to taxonomists for standard genome sequencing and annotation.</title>
        <authorList>
            <consortium name="The Broad Institute Genomics Platform"/>
            <consortium name="The Broad Institute Genome Sequencing Center for Infectious Disease"/>
            <person name="Wu L."/>
            <person name="Ma J."/>
        </authorList>
    </citation>
    <scope>NUCLEOTIDE SEQUENCE [LARGE SCALE GENOMIC DNA]</scope>
    <source>
        <strain evidence="2 3">CGMCC 1.12543</strain>
    </source>
</reference>
<evidence type="ECO:0000313" key="3">
    <source>
        <dbReference type="Proteomes" id="UP001596099"/>
    </source>
</evidence>
<name>A0ABD5RPE0_9EURY</name>
<feature type="transmembrane region" description="Helical" evidence="1">
    <location>
        <begin position="45"/>
        <end position="77"/>
    </location>
</feature>
<protein>
    <recommendedName>
        <fullName evidence="4">Yip1 domain-containing protein</fullName>
    </recommendedName>
</protein>
<dbReference type="AlphaFoldDB" id="A0ABD5RPE0"/>
<evidence type="ECO:0008006" key="4">
    <source>
        <dbReference type="Google" id="ProtNLM"/>
    </source>
</evidence>
<keyword evidence="1" id="KW-0812">Transmembrane</keyword>
<feature type="transmembrane region" description="Helical" evidence="1">
    <location>
        <begin position="89"/>
        <end position="118"/>
    </location>
</feature>
<keyword evidence="3" id="KW-1185">Reference proteome</keyword>
<keyword evidence="1" id="KW-0472">Membrane</keyword>
<dbReference type="Proteomes" id="UP001596099">
    <property type="component" value="Unassembled WGS sequence"/>
</dbReference>
<keyword evidence="1" id="KW-1133">Transmembrane helix</keyword>